<evidence type="ECO:0000313" key="3">
    <source>
        <dbReference type="Proteomes" id="UP000596660"/>
    </source>
</evidence>
<keyword evidence="3" id="KW-1185">Reference proteome</keyword>
<dbReference type="InterPro" id="IPR012340">
    <property type="entry name" value="NA-bd_OB-fold"/>
</dbReference>
<feature type="region of interest" description="Disordered" evidence="1">
    <location>
        <begin position="267"/>
        <end position="286"/>
    </location>
</feature>
<accession>A0A803LWN6</accession>
<dbReference type="Proteomes" id="UP000596660">
    <property type="component" value="Unplaced"/>
</dbReference>
<dbReference type="SUPFAM" id="SSF50249">
    <property type="entry name" value="Nucleic acid-binding proteins"/>
    <property type="match status" value="1"/>
</dbReference>
<name>A0A803LWN6_CHEQI</name>
<sequence>MPADGCKQVLLIAVLAVKFVVMRPETLKVTISFQCLLNQVIGFLKLAAPTYSLTGITGNAVTLTLVTDCDLSPYIFEGGPAVTLDASREFAAEQATRFLRAEYGLQIHDLSSEAKYRLDLCAFLYEMKRIAIDSLNKPKPPEKNRWPVPPVRPHGDKYICIDYIDVLRVVVVATKARVSVIEVAELATTKWVAWLTVYPPGSIDMECIYSQVMSSCKAAKQDAAKRAIQFLRICYNVDIIDLNHGKGVYSGIKCALSRESYMSIPTPALPPAAPRKPKASSSFGEHAVQRSVPVLDDAFKDGRNSMRQRSSKRSRAISALLEPDKNSEVAGGGARQAGLLTESFGTSGDYVRQRSTKRSRAFGPLQAADKISHAKQSQVLSKQNKREPSKAHKPKHPQKDSDYYLSFGGSTAITSLTPNTGPVLPKYTPIAEVPATSSPDDRFDILGVVVYLEDTKKKKSSGGYEFDVRDVIVVDDSVQKIGDGLVISLYGDLATKDCAQLSAWCESFMIVSFRHLQPTSHAGLVLSYCCPYVPQTISLSLLILSALGFSLSSSMSTTIDRNPTGPEVNALRAWVLENQDRVTDHMGHHLSQRDGSSSNVIMAVKDVTKKTSGTATAYERHWIKVTIPDVKQEDVNAYIGCSGCRKRCDNVDTVKFYCDVCSAQCTAKKSIRLTAYGKQCEAFLGLKMQNLYRKRLEITMTEWPEFKDIAAGLKEKPLKLEVGPTGAIKRVGYLKWIVKSVELE</sequence>
<organism evidence="2 3">
    <name type="scientific">Chenopodium quinoa</name>
    <name type="common">Quinoa</name>
    <dbReference type="NCBI Taxonomy" id="63459"/>
    <lineage>
        <taxon>Eukaryota</taxon>
        <taxon>Viridiplantae</taxon>
        <taxon>Streptophyta</taxon>
        <taxon>Embryophyta</taxon>
        <taxon>Tracheophyta</taxon>
        <taxon>Spermatophyta</taxon>
        <taxon>Magnoliopsida</taxon>
        <taxon>eudicotyledons</taxon>
        <taxon>Gunneridae</taxon>
        <taxon>Pentapetalae</taxon>
        <taxon>Caryophyllales</taxon>
        <taxon>Chenopodiaceae</taxon>
        <taxon>Chenopodioideae</taxon>
        <taxon>Atripliceae</taxon>
        <taxon>Chenopodium</taxon>
    </lineage>
</organism>
<dbReference type="AlphaFoldDB" id="A0A803LWN6"/>
<evidence type="ECO:0000313" key="2">
    <source>
        <dbReference type="EnsemblPlants" id="AUR62019887-RA:cds"/>
    </source>
</evidence>
<feature type="region of interest" description="Disordered" evidence="1">
    <location>
        <begin position="367"/>
        <end position="401"/>
    </location>
</feature>
<dbReference type="EnsemblPlants" id="AUR62019887-RA">
    <property type="protein sequence ID" value="AUR62019887-RA:cds"/>
    <property type="gene ID" value="AUR62019887"/>
</dbReference>
<reference evidence="2" key="2">
    <citation type="submission" date="2021-03" db="UniProtKB">
        <authorList>
            <consortium name="EnsemblPlants"/>
        </authorList>
    </citation>
    <scope>IDENTIFICATION</scope>
</reference>
<reference evidence="2" key="1">
    <citation type="journal article" date="2017" name="Nature">
        <title>The genome of Chenopodium quinoa.</title>
        <authorList>
            <person name="Jarvis D.E."/>
            <person name="Ho Y.S."/>
            <person name="Lightfoot D.J."/>
            <person name="Schmoeckel S.M."/>
            <person name="Li B."/>
            <person name="Borm T.J.A."/>
            <person name="Ohyanagi H."/>
            <person name="Mineta K."/>
            <person name="Michell C.T."/>
            <person name="Saber N."/>
            <person name="Kharbatia N.M."/>
            <person name="Rupper R.R."/>
            <person name="Sharp A.R."/>
            <person name="Dally N."/>
            <person name="Boughton B.A."/>
            <person name="Woo Y.H."/>
            <person name="Gao G."/>
            <person name="Schijlen E.G.W.M."/>
            <person name="Guo X."/>
            <person name="Momin A.A."/>
            <person name="Negrao S."/>
            <person name="Al-Babili S."/>
            <person name="Gehring C."/>
            <person name="Roessner U."/>
            <person name="Jung C."/>
            <person name="Murphy K."/>
            <person name="Arold S.T."/>
            <person name="Gojobori T."/>
            <person name="van der Linden C.G."/>
            <person name="van Loo E.N."/>
            <person name="Jellen E.N."/>
            <person name="Maughan P.J."/>
            <person name="Tester M."/>
        </authorList>
    </citation>
    <scope>NUCLEOTIDE SEQUENCE [LARGE SCALE GENOMIC DNA]</scope>
    <source>
        <strain evidence="2">cv. PI 614886</strain>
    </source>
</reference>
<evidence type="ECO:0000256" key="1">
    <source>
        <dbReference type="SAM" id="MobiDB-lite"/>
    </source>
</evidence>
<proteinExistence type="predicted"/>
<dbReference type="Gramene" id="AUR62019887-RA">
    <property type="protein sequence ID" value="AUR62019887-RA:cds"/>
    <property type="gene ID" value="AUR62019887"/>
</dbReference>
<dbReference type="Gene3D" id="2.40.50.140">
    <property type="entry name" value="Nucleic acid-binding proteins"/>
    <property type="match status" value="2"/>
</dbReference>
<feature type="region of interest" description="Disordered" evidence="1">
    <location>
        <begin position="299"/>
        <end position="334"/>
    </location>
</feature>
<protein>
    <submittedName>
        <fullName evidence="2">Uncharacterized protein</fullName>
    </submittedName>
</protein>